<gene>
    <name evidence="1" type="ORF">LPJ66_008412</name>
</gene>
<keyword evidence="2" id="KW-1185">Reference proteome</keyword>
<comment type="caution">
    <text evidence="1">The sequence shown here is derived from an EMBL/GenBank/DDBJ whole genome shotgun (WGS) entry which is preliminary data.</text>
</comment>
<organism evidence="1 2">
    <name type="scientific">Kickxella alabastrina</name>
    <dbReference type="NCBI Taxonomy" id="61397"/>
    <lineage>
        <taxon>Eukaryota</taxon>
        <taxon>Fungi</taxon>
        <taxon>Fungi incertae sedis</taxon>
        <taxon>Zoopagomycota</taxon>
        <taxon>Kickxellomycotina</taxon>
        <taxon>Kickxellomycetes</taxon>
        <taxon>Kickxellales</taxon>
        <taxon>Kickxellaceae</taxon>
        <taxon>Kickxella</taxon>
    </lineage>
</organism>
<proteinExistence type="predicted"/>
<dbReference type="EMBL" id="JANBPG010001686">
    <property type="protein sequence ID" value="KAJ1888742.1"/>
    <property type="molecule type" value="Genomic_DNA"/>
</dbReference>
<evidence type="ECO:0000313" key="1">
    <source>
        <dbReference type="EMBL" id="KAJ1888742.1"/>
    </source>
</evidence>
<dbReference type="Proteomes" id="UP001150581">
    <property type="component" value="Unassembled WGS sequence"/>
</dbReference>
<evidence type="ECO:0000313" key="2">
    <source>
        <dbReference type="Proteomes" id="UP001150581"/>
    </source>
</evidence>
<reference evidence="1" key="1">
    <citation type="submission" date="2022-07" db="EMBL/GenBank/DDBJ databases">
        <title>Phylogenomic reconstructions and comparative analyses of Kickxellomycotina fungi.</title>
        <authorList>
            <person name="Reynolds N.K."/>
            <person name="Stajich J.E."/>
            <person name="Barry K."/>
            <person name="Grigoriev I.V."/>
            <person name="Crous P."/>
            <person name="Smith M.E."/>
        </authorList>
    </citation>
    <scope>NUCLEOTIDE SEQUENCE</scope>
    <source>
        <strain evidence="1">Benny 63K</strain>
    </source>
</reference>
<sequence>MAKQFVLRTEYHRRIIDLVFLPALLSVACQSVSELRLLHMLMESLMWLYTFLTAYRPPAAEENATEVANLQMVQLLELAAVDIITMCICQDNQGVSSLGIGVGKAQLASSPGLVHWPCRRLVTGKYVYTDQLILRSLWCLCTLWEAAVALAVLVGVVQPENLWHVLAIFVSDTNA</sequence>
<accession>A0ACC1I6D9</accession>
<protein>
    <submittedName>
        <fullName evidence="1">Uncharacterized protein</fullName>
    </submittedName>
</protein>
<name>A0ACC1I6D9_9FUNG</name>